<dbReference type="EMBL" id="BDQV01000905">
    <property type="protein sequence ID" value="GAY68531.1"/>
    <property type="molecule type" value="Genomic_DNA"/>
</dbReference>
<evidence type="ECO:0000313" key="2">
    <source>
        <dbReference type="Proteomes" id="UP000236630"/>
    </source>
</evidence>
<dbReference type="Proteomes" id="UP000236630">
    <property type="component" value="Unassembled WGS sequence"/>
</dbReference>
<comment type="caution">
    <text evidence="1">The sequence shown here is derived from an EMBL/GenBank/DDBJ whole genome shotgun (WGS) entry which is preliminary data.</text>
</comment>
<dbReference type="AlphaFoldDB" id="A0A2H5QV86"/>
<protein>
    <submittedName>
        <fullName evidence="1">Uncharacterized protein</fullName>
    </submittedName>
</protein>
<proteinExistence type="predicted"/>
<organism evidence="1 2">
    <name type="scientific">Citrus unshiu</name>
    <name type="common">Satsuma mandarin</name>
    <name type="synonym">Citrus nobilis var. unshiu</name>
    <dbReference type="NCBI Taxonomy" id="55188"/>
    <lineage>
        <taxon>Eukaryota</taxon>
        <taxon>Viridiplantae</taxon>
        <taxon>Streptophyta</taxon>
        <taxon>Embryophyta</taxon>
        <taxon>Tracheophyta</taxon>
        <taxon>Spermatophyta</taxon>
        <taxon>Magnoliopsida</taxon>
        <taxon>eudicotyledons</taxon>
        <taxon>Gunneridae</taxon>
        <taxon>Pentapetalae</taxon>
        <taxon>rosids</taxon>
        <taxon>malvids</taxon>
        <taxon>Sapindales</taxon>
        <taxon>Rutaceae</taxon>
        <taxon>Aurantioideae</taxon>
        <taxon>Citrus</taxon>
    </lineage>
</organism>
<name>A0A2H5QV86_CITUN</name>
<reference evidence="1 2" key="1">
    <citation type="journal article" date="2017" name="Front. Genet.">
        <title>Draft sequencing of the heterozygous diploid genome of Satsuma (Citrus unshiu Marc.) using a hybrid assembly approach.</title>
        <authorList>
            <person name="Shimizu T."/>
            <person name="Tanizawa Y."/>
            <person name="Mochizuki T."/>
            <person name="Nagasaki H."/>
            <person name="Yoshioka T."/>
            <person name="Toyoda A."/>
            <person name="Fujiyama A."/>
            <person name="Kaminuma E."/>
            <person name="Nakamura Y."/>
        </authorList>
    </citation>
    <scope>NUCLEOTIDE SEQUENCE [LARGE SCALE GENOMIC DNA]</scope>
    <source>
        <strain evidence="2">cv. Miyagawa wase</strain>
    </source>
</reference>
<evidence type="ECO:0000313" key="1">
    <source>
        <dbReference type="EMBL" id="GAY68531.1"/>
    </source>
</evidence>
<sequence length="95" mass="11147">MLISSITKILGMLCHTSHFNHYGGSKMLILSKEYILGTPSITVTFPNYPLRQRMKFQAFKCQKYTANPRVWENVHRYKEIKSQSLLFAKERYTVS</sequence>
<accession>A0A2H5QV86</accession>
<gene>
    <name evidence="1" type="ORF">CUMW_264880</name>
</gene>
<keyword evidence="2" id="KW-1185">Reference proteome</keyword>